<dbReference type="SMART" id="SM00798">
    <property type="entry name" value="AICARFT_IMPCHas"/>
    <property type="match status" value="1"/>
</dbReference>
<accession>D6YSF5</accession>
<dbReference type="CDD" id="cd01421">
    <property type="entry name" value="IMPCH"/>
    <property type="match status" value="1"/>
</dbReference>
<dbReference type="InterPro" id="IPR024051">
    <property type="entry name" value="AICAR_Tfase_dup_dom_sf"/>
</dbReference>
<dbReference type="OrthoDB" id="9802065at2"/>
<dbReference type="GO" id="GO:0004643">
    <property type="term" value="F:phosphoribosylaminoimidazolecarboxamide formyltransferase activity"/>
    <property type="evidence" value="ECO:0007669"/>
    <property type="project" value="UniProtKB-EC"/>
</dbReference>
<keyword evidence="4 9" id="KW-0808">Transferase</keyword>
<dbReference type="GO" id="GO:0006189">
    <property type="term" value="P:'de novo' IMP biosynthetic process"/>
    <property type="evidence" value="ECO:0007669"/>
    <property type="project" value="UniProtKB-UniPathway"/>
</dbReference>
<comment type="pathway">
    <text evidence="2">Purine metabolism; IMP biosynthesis via de novo pathway; 5-formamido-1-(5-phospho-D-ribosyl)imidazole-4-carboxamide from 5-amino-1-(5-phospho-D-ribosyl)imidazole-4-carboxamide (10-formyl THF route): step 1/1.</text>
</comment>
<dbReference type="STRING" id="716544.wcw_1655"/>
<dbReference type="SUPFAM" id="SSF52335">
    <property type="entry name" value="Methylglyoxal synthase-like"/>
    <property type="match status" value="1"/>
</dbReference>
<dbReference type="eggNOG" id="COG0138">
    <property type="taxonomic scope" value="Bacteria"/>
</dbReference>
<dbReference type="GO" id="GO:0005829">
    <property type="term" value="C:cytosol"/>
    <property type="evidence" value="ECO:0007669"/>
    <property type="project" value="TreeGrafter"/>
</dbReference>
<dbReference type="PANTHER" id="PTHR11692:SF0">
    <property type="entry name" value="BIFUNCTIONAL PURINE BIOSYNTHESIS PROTEIN ATIC"/>
    <property type="match status" value="1"/>
</dbReference>
<keyword evidence="5" id="KW-0658">Purine biosynthesis</keyword>
<evidence type="ECO:0000259" key="8">
    <source>
        <dbReference type="PROSITE" id="PS51855"/>
    </source>
</evidence>
<dbReference type="PANTHER" id="PTHR11692">
    <property type="entry name" value="BIFUNCTIONAL PURINE BIOSYNTHESIS PROTEIN PURH"/>
    <property type="match status" value="1"/>
</dbReference>
<dbReference type="InterPro" id="IPR016193">
    <property type="entry name" value="Cytidine_deaminase-like"/>
</dbReference>
<dbReference type="Proteomes" id="UP000001505">
    <property type="component" value="Chromosome"/>
</dbReference>
<evidence type="ECO:0000256" key="5">
    <source>
        <dbReference type="ARBA" id="ARBA00022755"/>
    </source>
</evidence>
<dbReference type="FunFam" id="3.40.50.1380:FF:000001">
    <property type="entry name" value="Bifunctional purine biosynthesis protein PurH"/>
    <property type="match status" value="1"/>
</dbReference>
<proteinExistence type="inferred from homology"/>
<dbReference type="EC" id="2.1.2.3" evidence="9"/>
<dbReference type="Gene3D" id="3.40.140.20">
    <property type="match status" value="2"/>
</dbReference>
<dbReference type="AlphaFoldDB" id="D6YSF5"/>
<dbReference type="InterPro" id="IPR002695">
    <property type="entry name" value="PurH-like"/>
</dbReference>
<evidence type="ECO:0000256" key="4">
    <source>
        <dbReference type="ARBA" id="ARBA00022679"/>
    </source>
</evidence>
<feature type="domain" description="MGS-like" evidence="8">
    <location>
        <begin position="1"/>
        <end position="151"/>
    </location>
</feature>
<keyword evidence="10" id="KW-1185">Reference proteome</keyword>
<dbReference type="GO" id="GO:0003937">
    <property type="term" value="F:IMP cyclohydrolase activity"/>
    <property type="evidence" value="ECO:0007669"/>
    <property type="project" value="InterPro"/>
</dbReference>
<name>D6YSF5_WADCW</name>
<dbReference type="Pfam" id="PF02142">
    <property type="entry name" value="MGS"/>
    <property type="match status" value="1"/>
</dbReference>
<reference evidence="9 10" key="1">
    <citation type="journal article" date="2010" name="PLoS ONE">
        <title>The Waddlia genome: a window into chlamydial biology.</title>
        <authorList>
            <person name="Bertelli C."/>
            <person name="Collyn F."/>
            <person name="Croxatto A."/>
            <person name="Ruckert C."/>
            <person name="Polkinghorne A."/>
            <person name="Kebbi-Beghdadi C."/>
            <person name="Goesmann A."/>
            <person name="Vaughan L."/>
            <person name="Greub G."/>
        </authorList>
    </citation>
    <scope>NUCLEOTIDE SEQUENCE [LARGE SCALE GENOMIC DNA]</scope>
    <source>
        <strain evidence="10">ATCC VR-1470 / WSU 86-1044</strain>
    </source>
</reference>
<dbReference type="RefSeq" id="WP_013182706.1">
    <property type="nucleotide sequence ID" value="NC_014225.1"/>
</dbReference>
<keyword evidence="6" id="KW-0378">Hydrolase</keyword>
<evidence type="ECO:0000313" key="9">
    <source>
        <dbReference type="EMBL" id="ADI39000.1"/>
    </source>
</evidence>
<dbReference type="PIRSF" id="PIRSF000414">
    <property type="entry name" value="AICARFT_IMPCHas"/>
    <property type="match status" value="1"/>
</dbReference>
<evidence type="ECO:0000256" key="2">
    <source>
        <dbReference type="ARBA" id="ARBA00004954"/>
    </source>
</evidence>
<evidence type="ECO:0000256" key="7">
    <source>
        <dbReference type="ARBA" id="ARBA00023268"/>
    </source>
</evidence>
<gene>
    <name evidence="9" type="primary">purH</name>
    <name evidence="9" type="ordered locus">wcw_1655</name>
</gene>
<organism evidence="9 10">
    <name type="scientific">Waddlia chondrophila (strain ATCC VR-1470 / WSU 86-1044)</name>
    <dbReference type="NCBI Taxonomy" id="716544"/>
    <lineage>
        <taxon>Bacteria</taxon>
        <taxon>Pseudomonadati</taxon>
        <taxon>Chlamydiota</taxon>
        <taxon>Chlamydiia</taxon>
        <taxon>Parachlamydiales</taxon>
        <taxon>Waddliaceae</taxon>
        <taxon>Waddlia</taxon>
    </lineage>
</organism>
<dbReference type="UniPathway" id="UPA00074">
    <property type="reaction ID" value="UER00133"/>
</dbReference>
<protein>
    <submittedName>
        <fullName evidence="9">Phosphoribosylaminoimidazolecarboxamideformyltra nsferase</fullName>
        <ecNumber evidence="9">2.1.2.3</ecNumber>
    </submittedName>
</protein>
<dbReference type="HOGENOM" id="CLU_016316_5_2_0"/>
<dbReference type="Gene3D" id="3.40.50.1380">
    <property type="entry name" value="Methylglyoxal synthase-like domain"/>
    <property type="match status" value="1"/>
</dbReference>
<dbReference type="SMART" id="SM00851">
    <property type="entry name" value="MGS"/>
    <property type="match status" value="1"/>
</dbReference>
<comment type="similarity">
    <text evidence="3">Belongs to the PurH family.</text>
</comment>
<comment type="pathway">
    <text evidence="1">Purine metabolism; IMP biosynthesis via de novo pathway; IMP from 5-formamido-1-(5-phospho-D-ribosyl)imidazole-4-carboxamide: step 1/1.</text>
</comment>
<keyword evidence="7" id="KW-0511">Multifunctional enzyme</keyword>
<dbReference type="NCBIfam" id="NF002049">
    <property type="entry name" value="PRK00881.1"/>
    <property type="match status" value="1"/>
</dbReference>
<dbReference type="KEGG" id="wch:wcw_1655"/>
<dbReference type="EMBL" id="CP001928">
    <property type="protein sequence ID" value="ADI39000.1"/>
    <property type="molecule type" value="Genomic_DNA"/>
</dbReference>
<dbReference type="PROSITE" id="PS51855">
    <property type="entry name" value="MGS"/>
    <property type="match status" value="1"/>
</dbReference>
<evidence type="ECO:0000256" key="1">
    <source>
        <dbReference type="ARBA" id="ARBA00004844"/>
    </source>
</evidence>
<dbReference type="InterPro" id="IPR036914">
    <property type="entry name" value="MGS-like_dom_sf"/>
</dbReference>
<sequence length="549" mass="60425">MSCDLLPIRRVLISVTDKSGLKKLIKGLQDHTKQLEIIASEGTAAALSEKNIPFTPLRDYTGFPECFGGRVKTLHPRIAGGILFRKGQDEQEAEQLGIGPIDLVVCNLDDFQKASLRANPSTAQLLESMDIGGSTLIRSACKNYSNVAVIVDPKDYPSFVHELKINSGSVSLETREKLAVKGINACADYEALLAKVLTKRIAKKDTQKPRLTRGKKLPYGENSSQKTWIYQFEEQEGLAKAEILCGKELSYNNYEDAAVAYYAVQELLRLKAACGVAIIKHGSLCAYATGNTLNEAFEMAWEGDSKSAYGSVIAITSPITDELRNGIKNKFVEVLIAPDFSPSFVEWASKNKKRLRMVKIPNHLKSPFSSQNFDGKILAQMSKKILIPENFDSFFTKGENNQGIVTKATPSKELYPLFAFGISAVNYAKSNAVAIVREAKPGCYQLIAMGAGQPNRVDSLERLAIPKAIENLQYEHGFNPEYDPKVDLGKCVIASDGFFPFDDSIRFATSAGIKYCIQPGGSKRDKEVIEAADKEGMCMVMTGARYFSR</sequence>
<evidence type="ECO:0000313" key="10">
    <source>
        <dbReference type="Proteomes" id="UP000001505"/>
    </source>
</evidence>
<evidence type="ECO:0000256" key="3">
    <source>
        <dbReference type="ARBA" id="ARBA00007667"/>
    </source>
</evidence>
<dbReference type="InterPro" id="IPR011607">
    <property type="entry name" value="MGS-like_dom"/>
</dbReference>
<dbReference type="SUPFAM" id="SSF53927">
    <property type="entry name" value="Cytidine deaminase-like"/>
    <property type="match status" value="1"/>
</dbReference>
<dbReference type="Pfam" id="PF01808">
    <property type="entry name" value="AICARFT_IMPCHas"/>
    <property type="match status" value="1"/>
</dbReference>
<evidence type="ECO:0000256" key="6">
    <source>
        <dbReference type="ARBA" id="ARBA00022801"/>
    </source>
</evidence>